<dbReference type="SUPFAM" id="SSF49785">
    <property type="entry name" value="Galactose-binding domain-like"/>
    <property type="match status" value="1"/>
</dbReference>
<dbReference type="InterPro" id="IPR050883">
    <property type="entry name" value="PNGase"/>
</dbReference>
<feature type="domain" description="F5/8 type C" evidence="5">
    <location>
        <begin position="809"/>
        <end position="947"/>
    </location>
</feature>
<dbReference type="InterPro" id="IPR008928">
    <property type="entry name" value="6-hairpin_glycosidase_sf"/>
</dbReference>
<dbReference type="Pfam" id="PF07971">
    <property type="entry name" value="Glyco_hydro_92"/>
    <property type="match status" value="1"/>
</dbReference>
<proteinExistence type="predicted"/>
<evidence type="ECO:0000256" key="2">
    <source>
        <dbReference type="ARBA" id="ARBA00011245"/>
    </source>
</evidence>
<dbReference type="Proteomes" id="UP000426027">
    <property type="component" value="Chromosome"/>
</dbReference>
<comment type="subunit">
    <text evidence="2">Monomer.</text>
</comment>
<dbReference type="InterPro" id="IPR041371">
    <property type="entry name" value="GH92_N"/>
</dbReference>
<dbReference type="Gene3D" id="2.60.120.260">
    <property type="entry name" value="Galactose-binding domain-like"/>
    <property type="match status" value="1"/>
</dbReference>
<dbReference type="PANTHER" id="PTHR12143">
    <property type="entry name" value="PEPTIDE N-GLYCANASE PNGASE -RELATED"/>
    <property type="match status" value="1"/>
</dbReference>
<keyword evidence="7" id="KW-1185">Reference proteome</keyword>
<dbReference type="Gene3D" id="1.20.1610.10">
    <property type="entry name" value="alpha-1,2-mannosidases domains"/>
    <property type="match status" value="1"/>
</dbReference>
<dbReference type="GO" id="GO:0005829">
    <property type="term" value="C:cytosol"/>
    <property type="evidence" value="ECO:0007669"/>
    <property type="project" value="TreeGrafter"/>
</dbReference>
<dbReference type="AlphaFoldDB" id="A0A6I6GCT9"/>
<dbReference type="SUPFAM" id="SSF48208">
    <property type="entry name" value="Six-hairpin glycosidases"/>
    <property type="match status" value="1"/>
</dbReference>
<evidence type="ECO:0000256" key="3">
    <source>
        <dbReference type="ARBA" id="ARBA00022837"/>
    </source>
</evidence>
<dbReference type="InterPro" id="IPR005887">
    <property type="entry name" value="GH92_a_mannosidase_put"/>
</dbReference>
<dbReference type="Gene3D" id="2.70.98.10">
    <property type="match status" value="1"/>
</dbReference>
<organism evidence="6 7">
    <name type="scientific">Phnomibacter ginsenosidimutans</name>
    <dbReference type="NCBI Taxonomy" id="2676868"/>
    <lineage>
        <taxon>Bacteria</taxon>
        <taxon>Pseudomonadati</taxon>
        <taxon>Bacteroidota</taxon>
        <taxon>Chitinophagia</taxon>
        <taxon>Chitinophagales</taxon>
        <taxon>Chitinophagaceae</taxon>
        <taxon>Phnomibacter</taxon>
    </lineage>
</organism>
<dbReference type="Pfam" id="PF00754">
    <property type="entry name" value="F5_F8_type_C"/>
    <property type="match status" value="1"/>
</dbReference>
<accession>A0A6I6GCT9</accession>
<dbReference type="GO" id="GO:0005975">
    <property type="term" value="P:carbohydrate metabolic process"/>
    <property type="evidence" value="ECO:0007669"/>
    <property type="project" value="InterPro"/>
</dbReference>
<dbReference type="GO" id="GO:0006516">
    <property type="term" value="P:glycoprotein catabolic process"/>
    <property type="evidence" value="ECO:0007669"/>
    <property type="project" value="TreeGrafter"/>
</dbReference>
<evidence type="ECO:0000313" key="6">
    <source>
        <dbReference type="EMBL" id="QGW29553.1"/>
    </source>
</evidence>
<dbReference type="InterPro" id="IPR000421">
    <property type="entry name" value="FA58C"/>
</dbReference>
<feature type="chain" id="PRO_5026076005" evidence="4">
    <location>
        <begin position="19"/>
        <end position="976"/>
    </location>
</feature>
<dbReference type="RefSeq" id="WP_157479905.1">
    <property type="nucleotide sequence ID" value="NZ_CP046566.1"/>
</dbReference>
<dbReference type="Pfam" id="PF17678">
    <property type="entry name" value="Glyco_hydro_92N"/>
    <property type="match status" value="1"/>
</dbReference>
<keyword evidence="3" id="KW-0106">Calcium</keyword>
<feature type="signal peptide" evidence="4">
    <location>
        <begin position="1"/>
        <end position="18"/>
    </location>
</feature>
<dbReference type="FunFam" id="3.30.2080.10:FF:000001">
    <property type="entry name" value="Alpha-1,2-mannosidase subfamily"/>
    <property type="match status" value="1"/>
</dbReference>
<dbReference type="GO" id="GO:0000224">
    <property type="term" value="F:peptide-N4-(N-acetyl-beta-glucosaminyl)asparagine amidase activity"/>
    <property type="evidence" value="ECO:0007669"/>
    <property type="project" value="TreeGrafter"/>
</dbReference>
<sequence length="976" mass="109241">MKRLNLTMLVWMCCWAMAWSQPVNYAKMVNPFIGTGGHGHTYPGASMPFGMMQLSPDTRLEGWDGCGGYHYSDSLMYGFSHTHLSGTGVPDYCDLLLMPFTGAVQWKNKDYASPFRHATEKANAGYYEVLLDKHNIHAAVTTSVRSGMHQYRFPAGTATGKVLIDLQHRDEVLESSLEIVNAYELRGMRRSKSWAADQHVYFYIRFEKPIASYGIANDDVEQAGKKTMTGKNVKAWLSFALNGAETLRLKVGISGVSMANAKLNLDTEIKDWNFNALRAKAEAAWNKELGKIAVKGGTKDQQTIFYTALYHTMLAPNVYTDVNGDYRGTDLKVHKATNFTNYSVFSLWDTHRALHPLLSIIDRKRTLDFVQTFLKQHQHGGMLPVWELSGNETFCMIGYHSVPVIVDAYNKGIKGFDTQLALQAMTAYAGSNRFGLDAYRKHGFIGNEKDHESASKTVEYAYDDWCIAEFAKSIGNKEVYNEYYQRAHYYRNLFDPTSKHIRGKMQGLWYNPFKPGEVNNFFTEGNSWHYSFSAQQDISGLINLHGGDAAFLKQLNLMFTTTEPMSGRDQADVTGLIGQYAHGNEPSHHIAYLFNYAGQAWRTQELIHRICTEFYTNQPDGLIGNEDCGQMSAWFVMSAMGFYQVTPGSNQYALGTPLFDEVKVSLENGKQLVIKANGRTANNFYVQSAKLNGKPYSPTFIRHSDIANGGVLDMQMSNQPNLQRGVALKDRPATQLNDDAFVTVPSLANNSNKFAGSTQVEFQAVADGVGIYYRIRKAGEQGGNYQLYKAPFTLTETVDVDFYAQKGQVKSREVSQQFYRIPADKDITVLSKVNTMYSGGGNGMLIDGILGTEHWRGGEWQSYFDSNFEAIVDLRQSKNVSFVGVHVLQDVSPWIVYPKEVQFAYSNDGQNWQTLTTIANKIDATVKGPEVQTLGANVTANARYVKVTVVNGGLLPAWHESAGKPSHLFIDEVIVK</sequence>
<evidence type="ECO:0000256" key="1">
    <source>
        <dbReference type="ARBA" id="ARBA00001913"/>
    </source>
</evidence>
<dbReference type="Gene3D" id="1.20.1050.60">
    <property type="entry name" value="alpha-1,2-mannosidase"/>
    <property type="match status" value="1"/>
</dbReference>
<dbReference type="InterPro" id="IPR012939">
    <property type="entry name" value="Glyco_hydro_92"/>
</dbReference>
<comment type="cofactor">
    <cofactor evidence="1">
        <name>Ca(2+)</name>
        <dbReference type="ChEBI" id="CHEBI:29108"/>
    </cofactor>
</comment>
<dbReference type="GO" id="GO:0030246">
    <property type="term" value="F:carbohydrate binding"/>
    <property type="evidence" value="ECO:0007669"/>
    <property type="project" value="InterPro"/>
</dbReference>
<dbReference type="InterPro" id="IPR008979">
    <property type="entry name" value="Galactose-bd-like_sf"/>
</dbReference>
<name>A0A6I6GCT9_9BACT</name>
<dbReference type="PROSITE" id="PS50022">
    <property type="entry name" value="FA58C_3"/>
    <property type="match status" value="1"/>
</dbReference>
<evidence type="ECO:0000256" key="4">
    <source>
        <dbReference type="SAM" id="SignalP"/>
    </source>
</evidence>
<evidence type="ECO:0000313" key="7">
    <source>
        <dbReference type="Proteomes" id="UP000426027"/>
    </source>
</evidence>
<dbReference type="InterPro" id="IPR014718">
    <property type="entry name" value="GH-type_carb-bd"/>
</dbReference>
<gene>
    <name evidence="6" type="ORF">GLV81_16815</name>
</gene>
<dbReference type="NCBIfam" id="TIGR01180">
    <property type="entry name" value="aman2_put"/>
    <property type="match status" value="1"/>
</dbReference>
<dbReference type="PANTHER" id="PTHR12143:SF39">
    <property type="entry name" value="SECRETED PROTEIN"/>
    <property type="match status" value="1"/>
</dbReference>
<evidence type="ECO:0000259" key="5">
    <source>
        <dbReference type="PROSITE" id="PS50022"/>
    </source>
</evidence>
<dbReference type="EMBL" id="CP046566">
    <property type="protein sequence ID" value="QGW29553.1"/>
    <property type="molecule type" value="Genomic_DNA"/>
</dbReference>
<keyword evidence="6" id="KW-0378">Hydrolase</keyword>
<keyword evidence="4" id="KW-0732">Signal</keyword>
<reference evidence="6 7" key="1">
    <citation type="submission" date="2019-11" db="EMBL/GenBank/DDBJ databases">
        <authorList>
            <person name="Im W.T."/>
        </authorList>
    </citation>
    <scope>NUCLEOTIDE SEQUENCE [LARGE SCALE GENOMIC DNA]</scope>
    <source>
        <strain evidence="6 7">SB-02</strain>
    </source>
</reference>
<protein>
    <submittedName>
        <fullName evidence="6">Glycoside hydrolase family 92 protein</fullName>
    </submittedName>
</protein>
<dbReference type="KEGG" id="fls:GLV81_16815"/>
<dbReference type="Gene3D" id="3.30.2080.10">
    <property type="entry name" value="GH92 mannosidase domain"/>
    <property type="match status" value="1"/>
</dbReference>